<evidence type="ECO:0000313" key="8">
    <source>
        <dbReference type="Proteomes" id="UP000218731"/>
    </source>
</evidence>
<sequence>MAIKHPPVDVVLVGLGWTGSIMGMEMTDAGLQVLALERGEMQDTPTTANYPNVIDELAYTVRGKLYQDLARETVTFRHNISGVAVPYRQHGSILLGTGVGGSGFHWNGLTWRAQASDLRLRSHYEERYGKHFIPQGMTIQDFGVSYEELEPYFARFEAVAGIAGKAGNLNGTVVKGGNRFEAPRSSEFPLPALKDVYGAQLFAKAARELGYEPFPIPAANASEPYTNPYGVRMGPCNFCGFCENYGCYMYSKGSPQTTILPVLLKRPNFKVKTQAQVIKVNLDSSGKLATGVTYIDAQGREVEQPAQLVILTAFQLHNVRLLLLSGIGKPYDPVSGDGVVGKNYAYQMNGGVSVMLPKGTQLNPFIGAGAGGQAIDDFNGDNFDHAPLGFLGGANIRHNRTGGRPIGQATTPKAAPKWGKGWKAATQDSYQRLMGINAQGSVMAYRDSYLSLDPTYRDAYGQPLLRITFDWHDNEFKMTQYTVDKAQRIAEVLGGSVENNAKKPGSHYDTRVYQSTHTTGGAIMGSDPASSVVNRFLQCWDVHNVFVTGASAFPQNFGYNPTGLVGALTYWAAHHIREHYLPNPGPMVQA</sequence>
<dbReference type="Gene3D" id="3.50.50.60">
    <property type="entry name" value="FAD/NAD(P)-binding domain"/>
    <property type="match status" value="2"/>
</dbReference>
<keyword evidence="3" id="KW-0274">FAD</keyword>
<dbReference type="Pfam" id="PF05199">
    <property type="entry name" value="GMC_oxred_C"/>
    <property type="match status" value="1"/>
</dbReference>
<feature type="domain" description="Glucose-methanol-choline oxidoreductase N-terminal" evidence="5">
    <location>
        <begin position="233"/>
        <end position="345"/>
    </location>
</feature>
<keyword evidence="2" id="KW-0285">Flavoprotein</keyword>
<accession>A0A1L7NC05</accession>
<evidence type="ECO:0000256" key="2">
    <source>
        <dbReference type="ARBA" id="ARBA00022630"/>
    </source>
</evidence>
<dbReference type="PANTHER" id="PTHR46056:SF12">
    <property type="entry name" value="LONG-CHAIN-ALCOHOL OXIDASE"/>
    <property type="match status" value="1"/>
</dbReference>
<feature type="domain" description="Glucose-methanol-choline oxidoreductase C-terminal" evidence="6">
    <location>
        <begin position="446"/>
        <end position="568"/>
    </location>
</feature>
<comment type="similarity">
    <text evidence="1">Belongs to the GMC oxidoreductase family.</text>
</comment>
<dbReference type="GO" id="GO:0016614">
    <property type="term" value="F:oxidoreductase activity, acting on CH-OH group of donors"/>
    <property type="evidence" value="ECO:0007669"/>
    <property type="project" value="InterPro"/>
</dbReference>
<dbReference type="Proteomes" id="UP000218731">
    <property type="component" value="Chromosome 1"/>
</dbReference>
<name>A0A1L7NC05_PSEPU</name>
<evidence type="ECO:0000259" key="6">
    <source>
        <dbReference type="Pfam" id="PF05199"/>
    </source>
</evidence>
<gene>
    <name evidence="7" type="ORF">KF715C_ch24140</name>
</gene>
<dbReference type="SUPFAM" id="SSF54373">
    <property type="entry name" value="FAD-linked reductases, C-terminal domain"/>
    <property type="match status" value="1"/>
</dbReference>
<dbReference type="SUPFAM" id="SSF51905">
    <property type="entry name" value="FAD/NAD(P)-binding domain"/>
    <property type="match status" value="1"/>
</dbReference>
<evidence type="ECO:0000256" key="4">
    <source>
        <dbReference type="ARBA" id="ARBA00023002"/>
    </source>
</evidence>
<evidence type="ECO:0000259" key="5">
    <source>
        <dbReference type="Pfam" id="PF00732"/>
    </source>
</evidence>
<evidence type="ECO:0000256" key="3">
    <source>
        <dbReference type="ARBA" id="ARBA00022827"/>
    </source>
</evidence>
<dbReference type="InterPro" id="IPR007867">
    <property type="entry name" value="GMC_OxRtase_C"/>
</dbReference>
<evidence type="ECO:0000256" key="1">
    <source>
        <dbReference type="ARBA" id="ARBA00010790"/>
    </source>
</evidence>
<dbReference type="GO" id="GO:0050660">
    <property type="term" value="F:flavin adenine dinucleotide binding"/>
    <property type="evidence" value="ECO:0007669"/>
    <property type="project" value="InterPro"/>
</dbReference>
<keyword evidence="4" id="KW-0560">Oxidoreductase</keyword>
<reference evidence="7 8" key="1">
    <citation type="submission" date="2015-11" db="EMBL/GenBank/DDBJ databases">
        <title>Complete genome sequencing of a biphenyl-degrading bacterium, Pseudomonas putida KF715 (=NBRC110667).</title>
        <authorList>
            <person name="Suenaga H."/>
            <person name="Fujihara N."/>
            <person name="Watanabe T."/>
            <person name="Hirose J."/>
            <person name="Kimura N."/>
            <person name="Yamazoe A."/>
            <person name="Hosoyama A."/>
            <person name="Shimodaira J."/>
            <person name="Furukawa K."/>
        </authorList>
    </citation>
    <scope>NUCLEOTIDE SEQUENCE [LARGE SCALE GENOMIC DNA]</scope>
    <source>
        <strain evidence="7 8">KF715</strain>
    </source>
</reference>
<dbReference type="InterPro" id="IPR036188">
    <property type="entry name" value="FAD/NAD-bd_sf"/>
</dbReference>
<organism evidence="7 8">
    <name type="scientific">Pseudomonas putida</name>
    <name type="common">Arthrobacter siderocapsulatus</name>
    <dbReference type="NCBI Taxonomy" id="303"/>
    <lineage>
        <taxon>Bacteria</taxon>
        <taxon>Pseudomonadati</taxon>
        <taxon>Pseudomonadota</taxon>
        <taxon>Gammaproteobacteria</taxon>
        <taxon>Pseudomonadales</taxon>
        <taxon>Pseudomonadaceae</taxon>
        <taxon>Pseudomonas</taxon>
    </lineage>
</organism>
<dbReference type="PANTHER" id="PTHR46056">
    <property type="entry name" value="LONG-CHAIN-ALCOHOL OXIDASE"/>
    <property type="match status" value="1"/>
</dbReference>
<dbReference type="InterPro" id="IPR000172">
    <property type="entry name" value="GMC_OxRdtase_N"/>
</dbReference>
<evidence type="ECO:0000313" key="7">
    <source>
        <dbReference type="EMBL" id="BAW22987.1"/>
    </source>
</evidence>
<dbReference type="Pfam" id="PF00732">
    <property type="entry name" value="GMC_oxred_N"/>
    <property type="match status" value="1"/>
</dbReference>
<protein>
    <submittedName>
        <fullName evidence="7">GMC family oxidoreductase</fullName>
    </submittedName>
</protein>
<dbReference type="EMBL" id="AP015029">
    <property type="protein sequence ID" value="BAW22987.1"/>
    <property type="molecule type" value="Genomic_DNA"/>
</dbReference>
<dbReference type="RefSeq" id="WP_060516664.1">
    <property type="nucleotide sequence ID" value="NZ_AP015029.1"/>
</dbReference>
<proteinExistence type="inferred from homology"/>
<dbReference type="AlphaFoldDB" id="A0A1L7NC05"/>